<dbReference type="GO" id="GO:0006979">
    <property type="term" value="P:response to oxidative stress"/>
    <property type="evidence" value="ECO:0007669"/>
    <property type="project" value="TreeGrafter"/>
</dbReference>
<evidence type="ECO:0000313" key="2">
    <source>
        <dbReference type="EMBL" id="RCL73716.1"/>
    </source>
</evidence>
<feature type="region of interest" description="Disordered" evidence="1">
    <location>
        <begin position="86"/>
        <end position="134"/>
    </location>
</feature>
<dbReference type="PANTHER" id="PTHR12910">
    <property type="entry name" value="NADH-UBIQUINONE OXIDOREDUCTASE SUBUNIT B17.2"/>
    <property type="match status" value="1"/>
</dbReference>
<keyword evidence="2" id="KW-0830">Ubiquinone</keyword>
<name>A0A368DQW5_9PROT</name>
<dbReference type="InterPro" id="IPR007763">
    <property type="entry name" value="NDUFA12"/>
</dbReference>
<dbReference type="PANTHER" id="PTHR12910:SF2">
    <property type="entry name" value="NADH DEHYDROGENASE [UBIQUINONE] 1 ALPHA SUBCOMPLEX SUBUNIT 12"/>
    <property type="match status" value="1"/>
</dbReference>
<dbReference type="NCBIfam" id="NF006040">
    <property type="entry name" value="PRK08183.1"/>
    <property type="match status" value="1"/>
</dbReference>
<dbReference type="GO" id="GO:0045271">
    <property type="term" value="C:respiratory chain complex I"/>
    <property type="evidence" value="ECO:0007669"/>
    <property type="project" value="InterPro"/>
</dbReference>
<dbReference type="AlphaFoldDB" id="A0A368DQW5"/>
<reference evidence="2 3" key="1">
    <citation type="journal article" date="2018" name="Microbiome">
        <title>Fine metagenomic profile of the Mediterranean stratified and mixed water columns revealed by assembly and recruitment.</title>
        <authorList>
            <person name="Haro-Moreno J.M."/>
            <person name="Lopez-Perez M."/>
            <person name="De La Torre J.R."/>
            <person name="Picazo A."/>
            <person name="Camacho A."/>
            <person name="Rodriguez-Valera F."/>
        </authorList>
    </citation>
    <scope>NUCLEOTIDE SEQUENCE [LARGE SCALE GENOMIC DNA]</scope>
    <source>
        <strain evidence="2">MED-G57</strain>
    </source>
</reference>
<dbReference type="Proteomes" id="UP000253570">
    <property type="component" value="Unassembled WGS sequence"/>
</dbReference>
<accession>A0A368DQW5</accession>
<organism evidence="2 3">
    <name type="scientific">PS1 clade bacterium</name>
    <dbReference type="NCBI Taxonomy" id="2175152"/>
    <lineage>
        <taxon>Bacteria</taxon>
        <taxon>Pseudomonadati</taxon>
        <taxon>Pseudomonadota</taxon>
        <taxon>Alphaproteobacteria</taxon>
        <taxon>PS1 clade</taxon>
    </lineage>
</organism>
<evidence type="ECO:0000313" key="3">
    <source>
        <dbReference type="Proteomes" id="UP000253570"/>
    </source>
</evidence>
<dbReference type="EMBL" id="QOQD01000005">
    <property type="protein sequence ID" value="RCL73716.1"/>
    <property type="molecule type" value="Genomic_DNA"/>
</dbReference>
<protein>
    <submittedName>
        <fullName evidence="2">NADH:ubiquinone oxidoreductase subunit NDUFA12</fullName>
    </submittedName>
</protein>
<evidence type="ECO:0000256" key="1">
    <source>
        <dbReference type="SAM" id="MobiDB-lite"/>
    </source>
</evidence>
<proteinExistence type="predicted"/>
<comment type="caution">
    <text evidence="2">The sequence shown here is derived from an EMBL/GenBank/DDBJ whole genome shotgun (WGS) entry which is preliminary data.</text>
</comment>
<gene>
    <name evidence="2" type="ORF">DBW71_02765</name>
</gene>
<sequence>MLKFIKEIFTWWNRQTLSTRIHTSLYGAMVGEDDFGNIYYTTKKNEGVKRWVIYNGYADSSKVPAAWHSWLHHVTDSVPNNEIQKKSWHKNHLPNLTGTDLAYKPPGSLSNTSKTQSENKHYISWDPSSSENEK</sequence>
<dbReference type="Pfam" id="PF05071">
    <property type="entry name" value="NDUFA12"/>
    <property type="match status" value="1"/>
</dbReference>